<reference evidence="1 2" key="1">
    <citation type="submission" date="2016-03" db="EMBL/GenBank/DDBJ databases">
        <authorList>
            <person name="Montgomery M.T."/>
            <person name="Guerrero C.A."/>
            <person name="Mavrich T.N."/>
            <person name="Pope W.H."/>
            <person name="Garlena R.A."/>
            <person name="Russell D.A."/>
            <person name="Jacobs-Sera D."/>
            <person name="Hendrix R.W."/>
            <person name="Hatfull G.F."/>
        </authorList>
    </citation>
    <scope>NUCLEOTIDE SEQUENCE [LARGE SCALE GENOMIC DNA]</scope>
</reference>
<name>A0A160DGX6_9CAUD</name>
<dbReference type="RefSeq" id="YP_009269171.1">
    <property type="nucleotide sequence ID" value="NC_030696.1"/>
</dbReference>
<sequence length="610" mass="65995">MNEGNKHLAAQLFEWLNVTGDIVDLLGIVGTIQEWVDAVLQALGGNFSALSGLVGELTSNAPPGWEWISDLSSWNPIGDLITGLQTMLNQIGDIVRGVIVTPINNMVSNFKDWFLGLVGWQGNSTNKHQELTNMVWTGATTQTPEEDRTEAQVRDAVAALKARSEALRSENELRYRSAVPLWQGLVPGGDVTCDLNTVSVRDNWNIPITGTSGPQGFPGHDHGPGSYVANLRLATNASTTSGVGASMGPFAPFRARSDVPRNVVTFLARATGSVTSGYVSLWSYDYDTDKWLCVARSADFMSQVPGTDSYGWVDAQLLEEYTPSVGELMAVRWSTAGSGTLLLASSLSAGTQDHQFLIPAYHSVPYGTAAMIAAPTSPAVGQELSLTDPNQWWSGKTPFAQIAPDLGQTVLPRPQYWFDDFNASDPNAYTFSNNGARISDGHFEFWGTSSVPTVQYLIYRGQMATPNLRIEATAKGHHGREMFMRLGCTSNGTSGLNLAINADGESTTQVLLQTVSPTDPGAVTTRHTITGVPFTSTDRWALEFEDPSKTYIVYRNGSFVTSWADPGNLAVRGKGKRSGGLGVTRSFFLDSGAWDDFLLYDVTSNDTETE</sequence>
<accession>A0A160DGX6</accession>
<evidence type="ECO:0000313" key="2">
    <source>
        <dbReference type="Proteomes" id="UP000201458"/>
    </source>
</evidence>
<dbReference type="GeneID" id="28378517"/>
<dbReference type="KEGG" id="vg:28378517"/>
<dbReference type="Proteomes" id="UP000201458">
    <property type="component" value="Segment"/>
</dbReference>
<evidence type="ECO:0000313" key="1">
    <source>
        <dbReference type="EMBL" id="ANA86214.1"/>
    </source>
</evidence>
<organism evidence="1 2">
    <name type="scientific">Gordonia phage Smoothie</name>
    <dbReference type="NCBI Taxonomy" id="1838078"/>
    <lineage>
        <taxon>Viruses</taxon>
        <taxon>Duplodnaviria</taxon>
        <taxon>Heunggongvirae</taxon>
        <taxon>Uroviricota</taxon>
        <taxon>Caudoviricetes</taxon>
        <taxon>Smoothievirus</taxon>
        <taxon>Smoothievirus smoothie</taxon>
    </lineage>
</organism>
<proteinExistence type="predicted"/>
<protein>
    <submittedName>
        <fullName evidence="1">Minor tail protein</fullName>
    </submittedName>
</protein>
<keyword evidence="2" id="KW-1185">Reference proteome</keyword>
<dbReference type="EMBL" id="KU998244">
    <property type="protein sequence ID" value="ANA86214.1"/>
    <property type="molecule type" value="Genomic_DNA"/>
</dbReference>
<gene>
    <name evidence="1" type="primary">58</name>
    <name evidence="1" type="ORF">PBI_SMOOTHIE_58</name>
</gene>